<sequence>MGAQGQEDWFDEVMPGLDDGRPGGKRRFPWPGRHGKDDGDEAEARTRPRIGVRVGVATVIVTGLMVTAGLTAGMVSANRRERLADASAACERSARAWSAGSAAWGRDRDRIMGSVDLDALRATDPDMADTLERLSADPVTPAGCTAGGDTATLDADAKRISKAADRLAKRSERLEKAVAKAGQTVGDAESSRARSRLEHAVADARGLLAGSTADQYKVPYLYRRLEQLTEQAAGLLDDGSASPADMDRLSQGIDSMVASLASGTR</sequence>
<evidence type="ECO:0000256" key="1">
    <source>
        <dbReference type="SAM" id="Coils"/>
    </source>
</evidence>
<evidence type="ECO:0000313" key="4">
    <source>
        <dbReference type="EMBL" id="KAB6910148.1"/>
    </source>
</evidence>
<dbReference type="Proteomes" id="UP000491334">
    <property type="component" value="Unassembled WGS sequence"/>
</dbReference>
<organism evidence="5 7">
    <name type="scientific">Bifidobacterium longum</name>
    <dbReference type="NCBI Taxonomy" id="216816"/>
    <lineage>
        <taxon>Bacteria</taxon>
        <taxon>Bacillati</taxon>
        <taxon>Actinomycetota</taxon>
        <taxon>Actinomycetes</taxon>
        <taxon>Bifidobacteriales</taxon>
        <taxon>Bifidobacteriaceae</taxon>
        <taxon>Bifidobacterium</taxon>
    </lineage>
</organism>
<comment type="caution">
    <text evidence="5">The sequence shown here is derived from an EMBL/GenBank/DDBJ whole genome shotgun (WGS) entry which is preliminary data.</text>
</comment>
<protein>
    <submittedName>
        <fullName evidence="5">Uncharacterized protein</fullName>
    </submittedName>
</protein>
<keyword evidence="3" id="KW-0812">Transmembrane</keyword>
<feature type="transmembrane region" description="Helical" evidence="3">
    <location>
        <begin position="54"/>
        <end position="75"/>
    </location>
</feature>
<name>A0A133L4G8_BIFLN</name>
<evidence type="ECO:0000313" key="5">
    <source>
        <dbReference type="EMBL" id="KAB6917269.1"/>
    </source>
</evidence>
<dbReference type="AlphaFoldDB" id="A0A133L4G8"/>
<dbReference type="Proteomes" id="UP000481350">
    <property type="component" value="Unassembled WGS sequence"/>
</dbReference>
<evidence type="ECO:0000256" key="3">
    <source>
        <dbReference type="SAM" id="Phobius"/>
    </source>
</evidence>
<dbReference type="RefSeq" id="WP_060868276.1">
    <property type="nucleotide sequence ID" value="NZ_KQ956006.1"/>
</dbReference>
<keyword evidence="3" id="KW-1133">Transmembrane helix</keyword>
<feature type="coiled-coil region" evidence="1">
    <location>
        <begin position="157"/>
        <end position="184"/>
    </location>
</feature>
<feature type="region of interest" description="Disordered" evidence="2">
    <location>
        <begin position="1"/>
        <end position="46"/>
    </location>
</feature>
<keyword evidence="1" id="KW-0175">Coiled coil</keyword>
<evidence type="ECO:0000313" key="6">
    <source>
        <dbReference type="Proteomes" id="UP000481350"/>
    </source>
</evidence>
<proteinExistence type="predicted"/>
<feature type="compositionally biased region" description="Basic and acidic residues" evidence="2">
    <location>
        <begin position="34"/>
        <end position="46"/>
    </location>
</feature>
<gene>
    <name evidence="4" type="ORF">GBJ98_10825</name>
    <name evidence="5" type="ORF">GBK06_08195</name>
</gene>
<dbReference type="EMBL" id="WDZO01000045">
    <property type="protein sequence ID" value="KAB6910148.1"/>
    <property type="molecule type" value="Genomic_DNA"/>
</dbReference>
<keyword evidence="3" id="KW-0472">Membrane</keyword>
<evidence type="ECO:0000313" key="7">
    <source>
        <dbReference type="Proteomes" id="UP000491334"/>
    </source>
</evidence>
<evidence type="ECO:0000256" key="2">
    <source>
        <dbReference type="SAM" id="MobiDB-lite"/>
    </source>
</evidence>
<accession>A0A133L4G8</accession>
<reference evidence="6 7" key="1">
    <citation type="journal article" date="2019" name="Nat. Med.">
        <title>A library of human gut bacterial isolates paired with longitudinal multiomics data enables mechanistic microbiome research.</title>
        <authorList>
            <person name="Poyet M."/>
            <person name="Groussin M."/>
            <person name="Gibbons S.M."/>
            <person name="Avila-Pacheco J."/>
            <person name="Jiang X."/>
            <person name="Kearney S.M."/>
            <person name="Perrotta A.R."/>
            <person name="Berdy B."/>
            <person name="Zhao S."/>
            <person name="Lieberman T.D."/>
            <person name="Swanson P.K."/>
            <person name="Smith M."/>
            <person name="Roesemann S."/>
            <person name="Alexander J.E."/>
            <person name="Rich S.A."/>
            <person name="Livny J."/>
            <person name="Vlamakis H."/>
            <person name="Clish C."/>
            <person name="Bullock K."/>
            <person name="Deik A."/>
            <person name="Scott J."/>
            <person name="Pierce K.A."/>
            <person name="Xavier R.J."/>
            <person name="Alm E.J."/>
        </authorList>
    </citation>
    <scope>NUCLEOTIDE SEQUENCE [LARGE SCALE GENOMIC DNA]</scope>
    <source>
        <strain evidence="4 6">BIOML-A283</strain>
        <strain evidence="5 7">BIOML-A284</strain>
    </source>
</reference>
<dbReference type="EMBL" id="WDZP01000018">
    <property type="protein sequence ID" value="KAB6917269.1"/>
    <property type="molecule type" value="Genomic_DNA"/>
</dbReference>